<dbReference type="SUPFAM" id="SSF52540">
    <property type="entry name" value="P-loop containing nucleoside triphosphate hydrolases"/>
    <property type="match status" value="2"/>
</dbReference>
<evidence type="ECO:0000313" key="1">
    <source>
        <dbReference type="Proteomes" id="UP000515152"/>
    </source>
</evidence>
<dbReference type="AlphaFoldDB" id="A0A6P8F6N1"/>
<dbReference type="CDD" id="cd00882">
    <property type="entry name" value="Ras_like_GTPase"/>
    <property type="match status" value="1"/>
</dbReference>
<dbReference type="KEGG" id="char:105892759"/>
<sequence>MYNNLRRQPVAGDIYQDMLQNVLHQLIRVWNCIIQFIMNFFQPSPLNSLPLLEKDWRPINWGIRSDLKEEMRNFELSNPDVEHLRILVHGPVGAGKSSFINSVDSIFQERMTSAALAETTSDCSFTRTFRTHKIKDGHYGTCLPFVLCDVMGLERGESQGAHPDDLVQALQGHIKDGHRFKPAVSLCEDDPHYNSTPSLSDKVHCLVSVIPASKISLMDDTIIQKIKAVRRKASEMGVPQVVVMTQVDETCSNVREDLGCIYGSRKIKEKMLECSNRVGVPMNLIFPVKNYHEEEELNDMIDTLLLRALKQIVCLGNDYIYDLHHSPRENQLDGEWRRISWEPALCVEELRGLCVGNSKVKRLRLFLCGPMGGGKSSYINSVSTALLGKVTTPAPTAHSATGFTIRNKNYTFKDGASGLFPFAVADVMGLEGGAKAGAHVDDITNALKGRIKAGYKFNPVSPLFDEGAYYHSKPSLSDQAHCLVMVVSADAISNMDDSVITKMKTVRERARDIPQAVVMTMVDKASSLVREDLRELYTSKTIKDKMEECSEKLGVSLSSIFPVKNYQDETQLDDKMDALILSSVTHIINMANDYVTSMEE</sequence>
<reference evidence="2" key="1">
    <citation type="submission" date="2025-08" db="UniProtKB">
        <authorList>
            <consortium name="RefSeq"/>
        </authorList>
    </citation>
    <scope>IDENTIFICATION</scope>
</reference>
<dbReference type="OrthoDB" id="25620at2759"/>
<evidence type="ECO:0000313" key="2">
    <source>
        <dbReference type="RefSeq" id="XP_031419560.1"/>
    </source>
</evidence>
<organism evidence="1 2">
    <name type="scientific">Clupea harengus</name>
    <name type="common">Atlantic herring</name>
    <dbReference type="NCBI Taxonomy" id="7950"/>
    <lineage>
        <taxon>Eukaryota</taxon>
        <taxon>Metazoa</taxon>
        <taxon>Chordata</taxon>
        <taxon>Craniata</taxon>
        <taxon>Vertebrata</taxon>
        <taxon>Euteleostomi</taxon>
        <taxon>Actinopterygii</taxon>
        <taxon>Neopterygii</taxon>
        <taxon>Teleostei</taxon>
        <taxon>Clupei</taxon>
        <taxon>Clupeiformes</taxon>
        <taxon>Clupeoidei</taxon>
        <taxon>Clupeidae</taxon>
        <taxon>Clupea</taxon>
    </lineage>
</organism>
<dbReference type="InterPro" id="IPR027417">
    <property type="entry name" value="P-loop_NTPase"/>
</dbReference>
<dbReference type="Gene3D" id="3.40.50.300">
    <property type="entry name" value="P-loop containing nucleotide triphosphate hydrolases"/>
    <property type="match status" value="2"/>
</dbReference>
<proteinExistence type="predicted"/>
<name>A0A6P8F6N1_CLUHA</name>
<dbReference type="PANTHER" id="PTHR14241:SF1">
    <property type="entry name" value="INTERFERON-INDUCED PROTEIN 44-RELATED"/>
    <property type="match status" value="1"/>
</dbReference>
<dbReference type="GeneID" id="105892759"/>
<dbReference type="RefSeq" id="XP_031419560.1">
    <property type="nucleotide sequence ID" value="XM_031563700.2"/>
</dbReference>
<dbReference type="GO" id="GO:0006955">
    <property type="term" value="P:immune response"/>
    <property type="evidence" value="ECO:0007669"/>
    <property type="project" value="TreeGrafter"/>
</dbReference>
<dbReference type="Proteomes" id="UP000515152">
    <property type="component" value="Chromosome 26"/>
</dbReference>
<accession>A0A6P8F6N1</accession>
<gene>
    <name evidence="2" type="primary">LOC105892759</name>
</gene>
<keyword evidence="1" id="KW-1185">Reference proteome</keyword>
<protein>
    <submittedName>
        <fullName evidence="2">Uncharacterized protein LOC105892759</fullName>
    </submittedName>
</protein>
<dbReference type="PANTHER" id="PTHR14241">
    <property type="entry name" value="INTERFERON-INDUCED PROTEIN 44"/>
    <property type="match status" value="1"/>
</dbReference>